<dbReference type="InterPro" id="IPR042187">
    <property type="entry name" value="Flagellin_C_sub2"/>
</dbReference>
<comment type="subcellular location">
    <subcellularLocation>
        <location evidence="3">Secreted</location>
    </subcellularLocation>
    <subcellularLocation>
        <location evidence="3">Bacterial flagellum</location>
    </subcellularLocation>
</comment>
<dbReference type="InterPro" id="IPR001029">
    <property type="entry name" value="Flagellin_N"/>
</dbReference>
<dbReference type="eggNOG" id="COG1344">
    <property type="taxonomic scope" value="Bacteria"/>
</dbReference>
<dbReference type="InterPro" id="IPR001492">
    <property type="entry name" value="Flagellin"/>
</dbReference>
<reference evidence="6 7" key="1">
    <citation type="journal article" date="2013" name="Genome Biol.">
        <title>Genomic analysis reveals key aspects of prokaryotic symbiosis in the phototrophic consortium "Chlorochromatium aggregatum".</title>
        <authorList>
            <person name="Liu Z."/>
            <person name="Muller J."/>
            <person name="Li T."/>
            <person name="Alvey R.M."/>
            <person name="Vogl K."/>
            <person name="Frigaard N.U."/>
            <person name="Rockwell N.C."/>
            <person name="Boyd E.S."/>
            <person name="Tomsho L.P."/>
            <person name="Schuster S.C."/>
            <person name="Henke P."/>
            <person name="Rohde M."/>
            <person name="Overmann J."/>
            <person name="Bryant D.A."/>
        </authorList>
    </citation>
    <scope>NUCLEOTIDE SEQUENCE [LARGE SCALE GENOMIC DNA]</scope>
    <source>
        <strain evidence="6">CR</strain>
    </source>
</reference>
<dbReference type="GO" id="GO:0009288">
    <property type="term" value="C:bacterial-type flagellum"/>
    <property type="evidence" value="ECO:0007669"/>
    <property type="project" value="UniProtKB-SubCell"/>
</dbReference>
<keyword evidence="2 3" id="KW-0975">Bacterial flagellum</keyword>
<dbReference type="GO" id="GO:0005198">
    <property type="term" value="F:structural molecule activity"/>
    <property type="evidence" value="ECO:0007669"/>
    <property type="project" value="UniProtKB-UniRule"/>
</dbReference>
<gene>
    <name evidence="6" type="primary">fliC-2</name>
    <name evidence="6" type="ORF">Cenrod_1396</name>
</gene>
<dbReference type="KEGG" id="cbx:Cenrod_1396"/>
<feature type="domain" description="Flagellin C-terminal" evidence="5">
    <location>
        <begin position="415"/>
        <end position="500"/>
    </location>
</feature>
<keyword evidence="6" id="KW-0969">Cilium</keyword>
<keyword evidence="6" id="KW-0966">Cell projection</keyword>
<accession>U5NB74</accession>
<evidence type="ECO:0000256" key="3">
    <source>
        <dbReference type="RuleBase" id="RU362073"/>
    </source>
</evidence>
<dbReference type="Proteomes" id="UP000017184">
    <property type="component" value="Chromosome"/>
</dbReference>
<dbReference type="PANTHER" id="PTHR42792:SF2">
    <property type="entry name" value="FLAGELLIN"/>
    <property type="match status" value="1"/>
</dbReference>
<dbReference type="Pfam" id="PF00700">
    <property type="entry name" value="Flagellin_C"/>
    <property type="match status" value="1"/>
</dbReference>
<dbReference type="EMBL" id="CP004885">
    <property type="protein sequence ID" value="AGX87483.1"/>
    <property type="molecule type" value="Genomic_DNA"/>
</dbReference>
<dbReference type="SUPFAM" id="SSF64518">
    <property type="entry name" value="Phase 1 flagellin"/>
    <property type="match status" value="1"/>
</dbReference>
<dbReference type="AlphaFoldDB" id="U5NB74"/>
<dbReference type="Gene3D" id="3.30.70.2120">
    <property type="match status" value="1"/>
</dbReference>
<dbReference type="PATRIC" id="fig|946483.4.peg.1408"/>
<evidence type="ECO:0000259" key="5">
    <source>
        <dbReference type="Pfam" id="PF00700"/>
    </source>
</evidence>
<dbReference type="GO" id="GO:0005576">
    <property type="term" value="C:extracellular region"/>
    <property type="evidence" value="ECO:0007669"/>
    <property type="project" value="UniProtKB-SubCell"/>
</dbReference>
<name>U5NB74_9BURK</name>
<evidence type="ECO:0000256" key="1">
    <source>
        <dbReference type="ARBA" id="ARBA00005709"/>
    </source>
</evidence>
<sequence length="501" mass="51842">MASTINTNVSSLTAQRHLSTSMSSLSTSIQRLSSGLRINSAKDDAAGLAISERFTAQIRGLNQAARNANDGISLAQTTEGAMQSASNILQRIRELAVQSANATNSATDRQALNQEVTQLVNELDRISNNSEFNGLKLLDGSFGTQQFQVGANANQTIVASTADLRVNAYGNNQLIAEGAEAVAADPAATTPIGANNGVLAGKVTINGAIGARDITYAANASASEIANTINVQAPNTGVSATARTNAMISFSATGSYSMTIASNNEEPESISFTLNATNASDGLSIAISSINDRSSKTGVIASLSEDGTGIMLTNESGNNILVGKTDLVNDGDVTVQKYGLDTNGDFQSIGASVNVAAGDPATATIVSGFITLDSEKSYTVDDDATGGNVFTDESSTLNDVASLDVTTFANSTNAIKTVDSAMAYINSERAKLGALQSRFETTISSLQITSENMSASRSRIQDADFAVETANLARAQILQQAGTAMVAQANQLPQGVMQLLK</sequence>
<dbReference type="PRINTS" id="PR00207">
    <property type="entry name" value="FLAGELLIN"/>
</dbReference>
<comment type="function">
    <text evidence="3">Flagellin is the subunit protein which polymerizes to form the filaments of bacterial flagella.</text>
</comment>
<dbReference type="Pfam" id="PF00669">
    <property type="entry name" value="Flagellin_N"/>
    <property type="match status" value="1"/>
</dbReference>
<dbReference type="OrthoDB" id="9796789at2"/>
<comment type="similarity">
    <text evidence="1 3">Belongs to the bacterial flagellin family.</text>
</comment>
<organism evidence="6 7">
    <name type="scientific">Candidatus Symbiobacter mobilis CR</name>
    <dbReference type="NCBI Taxonomy" id="946483"/>
    <lineage>
        <taxon>Bacteria</taxon>
        <taxon>Pseudomonadati</taxon>
        <taxon>Pseudomonadota</taxon>
        <taxon>Betaproteobacteria</taxon>
        <taxon>Burkholderiales</taxon>
        <taxon>Comamonadaceae</taxon>
    </lineage>
</organism>
<feature type="domain" description="Flagellin N-terminal" evidence="4">
    <location>
        <begin position="5"/>
        <end position="141"/>
    </location>
</feature>
<dbReference type="STRING" id="946483.Cenrod_1396"/>
<dbReference type="HOGENOM" id="CLU_011142_7_1_4"/>
<dbReference type="Gene3D" id="1.20.1330.10">
    <property type="entry name" value="f41 fragment of flagellin, N-terminal domain"/>
    <property type="match status" value="2"/>
</dbReference>
<dbReference type="RefSeq" id="WP_022772864.1">
    <property type="nucleotide sequence ID" value="NC_022576.1"/>
</dbReference>
<dbReference type="Gene3D" id="6.10.10.10">
    <property type="entry name" value="Flagellar export chaperone, C-terminal domain"/>
    <property type="match status" value="1"/>
</dbReference>
<keyword evidence="6" id="KW-0282">Flagellum</keyword>
<proteinExistence type="inferred from homology"/>
<keyword evidence="7" id="KW-1185">Reference proteome</keyword>
<keyword evidence="3" id="KW-0964">Secreted</keyword>
<protein>
    <recommendedName>
        <fullName evidence="3">Flagellin</fullName>
    </recommendedName>
</protein>
<evidence type="ECO:0000256" key="2">
    <source>
        <dbReference type="ARBA" id="ARBA00023143"/>
    </source>
</evidence>
<dbReference type="InterPro" id="IPR046358">
    <property type="entry name" value="Flagellin_C"/>
</dbReference>
<evidence type="ECO:0000313" key="7">
    <source>
        <dbReference type="Proteomes" id="UP000017184"/>
    </source>
</evidence>
<dbReference type="PANTHER" id="PTHR42792">
    <property type="entry name" value="FLAGELLIN"/>
    <property type="match status" value="1"/>
</dbReference>
<evidence type="ECO:0000313" key="6">
    <source>
        <dbReference type="EMBL" id="AGX87483.1"/>
    </source>
</evidence>
<evidence type="ECO:0000259" key="4">
    <source>
        <dbReference type="Pfam" id="PF00669"/>
    </source>
</evidence>